<evidence type="ECO:0000313" key="3">
    <source>
        <dbReference type="EMBL" id="TLU96354.1"/>
    </source>
</evidence>
<comment type="caution">
    <text evidence="3">The sequence shown here is derived from an EMBL/GenBank/DDBJ whole genome shotgun (WGS) entry which is preliminary data.</text>
</comment>
<keyword evidence="4" id="KW-1185">Reference proteome</keyword>
<dbReference type="AlphaFoldDB" id="A0A5R9KJJ3"/>
<protein>
    <submittedName>
        <fullName evidence="3">DUF349 domain-containing protein</fullName>
    </submittedName>
</protein>
<feature type="region of interest" description="Disordered" evidence="2">
    <location>
        <begin position="1"/>
        <end position="23"/>
    </location>
</feature>
<dbReference type="RefSeq" id="WP_138280048.1">
    <property type="nucleotide sequence ID" value="NZ_BMGE01000001.1"/>
</dbReference>
<evidence type="ECO:0000313" key="4">
    <source>
        <dbReference type="Proteomes" id="UP000309788"/>
    </source>
</evidence>
<gene>
    <name evidence="3" type="ORF">FEM55_04240</name>
</gene>
<name>A0A5R9KJJ3_9BACT</name>
<reference evidence="3 4" key="1">
    <citation type="submission" date="2019-05" db="EMBL/GenBank/DDBJ databases">
        <authorList>
            <person name="Qu J.-H."/>
        </authorList>
    </citation>
    <scope>NUCLEOTIDE SEQUENCE [LARGE SCALE GENOMIC DNA]</scope>
    <source>
        <strain evidence="3 4">Z12</strain>
    </source>
</reference>
<dbReference type="InterPro" id="IPR007139">
    <property type="entry name" value="DUF349"/>
</dbReference>
<dbReference type="EMBL" id="VCEI01000011">
    <property type="protein sequence ID" value="TLU96354.1"/>
    <property type="molecule type" value="Genomic_DNA"/>
</dbReference>
<evidence type="ECO:0000256" key="2">
    <source>
        <dbReference type="SAM" id="MobiDB-lite"/>
    </source>
</evidence>
<organism evidence="3 4">
    <name type="scientific">Dyadobacter sediminis</name>
    <dbReference type="NCBI Taxonomy" id="1493691"/>
    <lineage>
        <taxon>Bacteria</taxon>
        <taxon>Pseudomonadati</taxon>
        <taxon>Bacteroidota</taxon>
        <taxon>Cytophagia</taxon>
        <taxon>Cytophagales</taxon>
        <taxon>Spirosomataceae</taxon>
        <taxon>Dyadobacter</taxon>
    </lineage>
</organism>
<dbReference type="Pfam" id="PF03993">
    <property type="entry name" value="DUF349"/>
    <property type="match status" value="5"/>
</dbReference>
<dbReference type="OrthoDB" id="5422202at2"/>
<accession>A0A5R9KJJ3</accession>
<sequence>MAQEQQEGVNSEEQEDLTPKTIDTLEIDLNNELTEEHEEEVPDVDYSQLSKEQLVNLLENELASINGEGSKPAQLKKSEAVVRNIRPVLDQIKQKDREAALSAFIADNGGEEGFEYKYDAETQKIDSLSREIRGLKNAYYQGQEREKEKNFNVKTSLLQRLRTLLEDEGNRETDASGLKSSWEEFKKIQDEWKQAGNIASPHNGTLWATYNALIDRYFSNRNIYFELKELDRRRNAELKAELCEKVEELGKSLENRPMTKEILAEANHIFEDYKHLGPAPKEDQEKLWQRFKEAMDVLYNAQRGQFAEQKKSMQENYDQKLKIYEAIEPFTTYNSGSIKEWNAKTKEIMAFQDQWVALKGIMPREEGKELSKKFWAALKTFFNNKGEFFRQLESKREQNLELKNQLCEEAEAILESGDDSPGSTQKIIELQKKWKGIGQVPEKFKDTIYDRFKKACDAFFNQKRAKNKEVEDEFENNLKRKIDLIERIEAAAKSKDESSLNLLSAFKSEWNSIGFVPKKDMQSIQKRYIAAINTYVSAIGQLSSKEKEQAVLESEVELVRDGDNSRGLYRKESDFKRKITQLENDIALWQNNIEFFAKSKTSDRLKAEFERKINNALNQLEDLKHQLSIIQEAI</sequence>
<feature type="coiled-coil region" evidence="1">
    <location>
        <begin position="572"/>
        <end position="633"/>
    </location>
</feature>
<evidence type="ECO:0000256" key="1">
    <source>
        <dbReference type="SAM" id="Coils"/>
    </source>
</evidence>
<dbReference type="Proteomes" id="UP000309788">
    <property type="component" value="Unassembled WGS sequence"/>
</dbReference>
<keyword evidence="1" id="KW-0175">Coiled coil</keyword>
<proteinExistence type="predicted"/>